<comment type="caution">
    <text evidence="3">The sequence shown here is derived from an EMBL/GenBank/DDBJ whole genome shotgun (WGS) entry which is preliminary data.</text>
</comment>
<reference evidence="4" key="1">
    <citation type="journal article" date="2019" name="Int. J. Syst. Evol. Microbiol.">
        <title>The Global Catalogue of Microorganisms (GCM) 10K type strain sequencing project: providing services to taxonomists for standard genome sequencing and annotation.</title>
        <authorList>
            <consortium name="The Broad Institute Genomics Platform"/>
            <consortium name="The Broad Institute Genome Sequencing Center for Infectious Disease"/>
            <person name="Wu L."/>
            <person name="Ma J."/>
        </authorList>
    </citation>
    <scope>NUCLEOTIDE SEQUENCE [LARGE SCALE GENOMIC DNA]</scope>
    <source>
        <strain evidence="4">KCTC 23299</strain>
    </source>
</reference>
<evidence type="ECO:0000313" key="4">
    <source>
        <dbReference type="Proteomes" id="UP001597511"/>
    </source>
</evidence>
<keyword evidence="3" id="KW-0540">Nuclease</keyword>
<evidence type="ECO:0000313" key="3">
    <source>
        <dbReference type="EMBL" id="MFD2919005.1"/>
    </source>
</evidence>
<keyword evidence="3" id="KW-0378">Hydrolase</keyword>
<feature type="compositionally biased region" description="Basic residues" evidence="1">
    <location>
        <begin position="54"/>
        <end position="63"/>
    </location>
</feature>
<feature type="transmembrane region" description="Helical" evidence="2">
    <location>
        <begin position="88"/>
        <end position="107"/>
    </location>
</feature>
<keyword evidence="2" id="KW-1133">Transmembrane helix</keyword>
<proteinExistence type="predicted"/>
<dbReference type="Proteomes" id="UP001597511">
    <property type="component" value="Unassembled WGS sequence"/>
</dbReference>
<organism evidence="3 4">
    <name type="scientific">Terrimonas rubra</name>
    <dbReference type="NCBI Taxonomy" id="1035890"/>
    <lineage>
        <taxon>Bacteria</taxon>
        <taxon>Pseudomonadati</taxon>
        <taxon>Bacteroidota</taxon>
        <taxon>Chitinophagia</taxon>
        <taxon>Chitinophagales</taxon>
        <taxon>Chitinophagaceae</taxon>
        <taxon>Terrimonas</taxon>
    </lineage>
</organism>
<name>A0ABW6A131_9BACT</name>
<dbReference type="EMBL" id="JBHUOZ010000001">
    <property type="protein sequence ID" value="MFD2919005.1"/>
    <property type="molecule type" value="Genomic_DNA"/>
</dbReference>
<feature type="region of interest" description="Disordered" evidence="1">
    <location>
        <begin position="54"/>
        <end position="73"/>
    </location>
</feature>
<dbReference type="GO" id="GO:0004519">
    <property type="term" value="F:endonuclease activity"/>
    <property type="evidence" value="ECO:0007669"/>
    <property type="project" value="UniProtKB-KW"/>
</dbReference>
<keyword evidence="3" id="KW-0255">Endonuclease</keyword>
<keyword evidence="4" id="KW-1185">Reference proteome</keyword>
<dbReference type="RefSeq" id="WP_386095749.1">
    <property type="nucleotide sequence ID" value="NZ_JBHUOZ010000001.1"/>
</dbReference>
<evidence type="ECO:0000256" key="2">
    <source>
        <dbReference type="SAM" id="Phobius"/>
    </source>
</evidence>
<keyword evidence="2" id="KW-0472">Membrane</keyword>
<protein>
    <submittedName>
        <fullName evidence="3">HNH endonuclease</fullName>
    </submittedName>
</protein>
<sequence>MKTIFCIIIFFYSYPAIGQDSLSIDTSFKPTPGIAQQTVIADSPKSPAKGSFIKKKMKKQTTKRKAEELVSKSEPIQPADTHNRDMPIIMTVVFVAAALMALSYIGVTKTNNDIDSKEGDFISDQINRILLPRREYYRNFYLKSAAWKRKRYLVLKRDNWRCAHCGEKATQVHHKKYAKNNIGKEPIEWLEAICKSCHDAIH</sequence>
<gene>
    <name evidence="3" type="ORF">ACFS6H_04725</name>
</gene>
<keyword evidence="2" id="KW-0812">Transmembrane</keyword>
<evidence type="ECO:0000256" key="1">
    <source>
        <dbReference type="SAM" id="MobiDB-lite"/>
    </source>
</evidence>
<accession>A0ABW6A131</accession>